<accession>A0A2V1GZQ4</accession>
<gene>
    <name evidence="1" type="ORF">DC094_05920</name>
</gene>
<protein>
    <submittedName>
        <fullName evidence="1">Uncharacterized protein</fullName>
    </submittedName>
</protein>
<proteinExistence type="predicted"/>
<dbReference type="EMBL" id="QDDL01000001">
    <property type="protein sequence ID" value="PVZ72534.1"/>
    <property type="molecule type" value="Genomic_DNA"/>
</dbReference>
<evidence type="ECO:0000313" key="2">
    <source>
        <dbReference type="Proteomes" id="UP000244906"/>
    </source>
</evidence>
<dbReference type="AlphaFoldDB" id="A0A2V1GZQ4"/>
<name>A0A2V1GZQ4_9GAMM</name>
<dbReference type="OrthoDB" id="9798884at2"/>
<comment type="caution">
    <text evidence="1">The sequence shown here is derived from an EMBL/GenBank/DDBJ whole genome shotgun (WGS) entry which is preliminary data.</text>
</comment>
<dbReference type="RefSeq" id="WP_116686120.1">
    <property type="nucleotide sequence ID" value="NZ_CAWNYD010000001.1"/>
</dbReference>
<sequence>MSETCCVVYLWLPGRKYSAAPKGFAADNVAEGSRHKNAALSQHSSLLQLFPSGEFDREKMELAFHENLLHQALGMKAVDMNWKLQIDFQDNQGLFMMEMAQQLKRQLSSAKSDIERLLPVEAQDSTPWRINLSGLNEQAMLDAWLQIKGKSNGHYRIFRKNCATVVHRVLAAGGADQLAGWSASHAGVWTPGRLFNYCMKVQGRSVMSAA</sequence>
<organism evidence="1 2">
    <name type="scientific">Pelagibaculum spongiae</name>
    <dbReference type="NCBI Taxonomy" id="2080658"/>
    <lineage>
        <taxon>Bacteria</taxon>
        <taxon>Pseudomonadati</taxon>
        <taxon>Pseudomonadota</taxon>
        <taxon>Gammaproteobacteria</taxon>
        <taxon>Oceanospirillales</taxon>
        <taxon>Pelagibaculum</taxon>
    </lineage>
</organism>
<reference evidence="1 2" key="1">
    <citation type="submission" date="2018-04" db="EMBL/GenBank/DDBJ databases">
        <title>Thalassorhabdus spongiae gen. nov., sp. nov., isolated from a marine sponge in South-West Iceland.</title>
        <authorList>
            <person name="Knobloch S."/>
            <person name="Daussin A."/>
            <person name="Johannsson R."/>
            <person name="Marteinsson V.T."/>
        </authorList>
    </citation>
    <scope>NUCLEOTIDE SEQUENCE [LARGE SCALE GENOMIC DNA]</scope>
    <source>
        <strain evidence="1 2">Hp12</strain>
    </source>
</reference>
<keyword evidence="2" id="KW-1185">Reference proteome</keyword>
<evidence type="ECO:0000313" key="1">
    <source>
        <dbReference type="EMBL" id="PVZ72534.1"/>
    </source>
</evidence>
<dbReference type="Proteomes" id="UP000244906">
    <property type="component" value="Unassembled WGS sequence"/>
</dbReference>